<dbReference type="Pfam" id="PF00932">
    <property type="entry name" value="LTD"/>
    <property type="match status" value="2"/>
</dbReference>
<feature type="domain" description="LTD" evidence="2">
    <location>
        <begin position="182"/>
        <end position="338"/>
    </location>
</feature>
<dbReference type="SUPFAM" id="SSF74853">
    <property type="entry name" value="Lamin A/C globular tail domain"/>
    <property type="match status" value="2"/>
</dbReference>
<sequence length="1243" mass="137653">MKEDYLSMHVNKPTPALLITEIHPDNYGRDDYEFFEIYNNSSISLSVGNRDSSADYHLLFRYPEDSRDDRPFELETITILPKQAHVFWLNTSGQTLEAFNRRYMSQLSSSQVSEVSGNIPAFSNSEARAVVIVDNLSGQEVVQASYQATDISGGFGVHFALPPAGSTEQTVFLPMSPATPGTVYAEQSLQTGALDTPIPKVVISQYMYDAPAADDGKEFVAIKNVEDKTVDLSGFKIGDALFLGEGEGMAQFPDGTLIHPGQELFLSQSSFIFKAIYGAVPDFEFPWFSTNRLYDDPDVPTMLDANWSTGEIRLANNGDKLLLMDRHNRIVDFVPYLQDITYRGKQYRGVTARADGNGQSIHRISQSSDLRTAFRAGPIQRPPKRIPVSPSKLLLITEFMYTPYFDEGTNEYVEIANITGETIDISGFYFGNKVEENGVANKAMYNFPEGAMLAPYSAALIARNAQAVKKLYGVTADFEMEETIDSVPKLLPNCDWGCGNFQMANGGDAVVLLNRDKELVDAVVFKNALCMGLSSHPGVFAKGHSLERVSAIDTKNPAVDFVEQPHPTPGKLLFGPNGDPTLVPRPTIKEEVLEVSEPKTALVASPTIIDSSTGMPDALPANVPSILIKAEWRNGSLVASNRGVLLGEALDTVKQKMLPMIEINEHFLVPYVHQLLKTKGIDDVFILSRQASIIEAMRTWNNEYRGALRLSGQTLPKKKRDDAIRAIRQCQCFTILVQAEALSAEIIHYFRSRAITIWAYGANSELAIHRLAAIGVQGIETPIPEKAVAALQAYQLENSTNQQPLLIAHRGVCSLAPENTMPAIELAAELGIEAVEIDIMMSKDGIPVVIHDYTVDRTTDGSGYVRDLTLAQLKQLTANRTDNSEWEERYKLYPDAKIPTLEEVLVYAKEKELILSIEIKTDGLEKQVADLIRQYEMEPHVYLSGFNPVVMAAIQAHHPAIGAMHILAGLSPHGMTALQFAEKTARHLTKLGMFSMPGDGTMTQALLSYAKHRGIPLVGGTSNSKASIQVKKKRGVTMIYSDYPQWSDQMPICVNPIPLYKVVKEGDVLNLAEMGATVHERSGVASTLRGGIRIIGENDGVAYTDGSSLTALKAGETLFHLYHEYEPFNYETEGDPAKLPDKWRMYSNPVRLVVLNKADLSAKRLVEVVQRYRQDMTVIAYASLLSLCQVTFLFEKWRAYQLAKRSIEQMETALMKYVAAGHLTVEAFDAFQAHIAILQEEWK</sequence>
<dbReference type="GO" id="GO:0008081">
    <property type="term" value="F:phosphoric diester hydrolase activity"/>
    <property type="evidence" value="ECO:0007669"/>
    <property type="project" value="InterPro"/>
</dbReference>
<dbReference type="PROSITE" id="PS51841">
    <property type="entry name" value="LTD"/>
    <property type="match status" value="2"/>
</dbReference>
<feature type="domain" description="LTD" evidence="2">
    <location>
        <begin position="384"/>
        <end position="527"/>
    </location>
</feature>
<dbReference type="InterPro" id="IPR017946">
    <property type="entry name" value="PLC-like_Pdiesterase_TIM-brl"/>
</dbReference>
<evidence type="ECO:0000259" key="1">
    <source>
        <dbReference type="PROSITE" id="PS51704"/>
    </source>
</evidence>
<evidence type="ECO:0000259" key="2">
    <source>
        <dbReference type="PROSITE" id="PS51841"/>
    </source>
</evidence>
<proteinExistence type="predicted"/>
<dbReference type="PROSITE" id="PS51704">
    <property type="entry name" value="GP_PDE"/>
    <property type="match status" value="1"/>
</dbReference>
<dbReference type="InterPro" id="IPR030395">
    <property type="entry name" value="GP_PDE_dom"/>
</dbReference>
<dbReference type="EMBL" id="NPBS01000009">
    <property type="protein sequence ID" value="PAF27721.1"/>
    <property type="molecule type" value="Genomic_DNA"/>
</dbReference>
<evidence type="ECO:0000313" key="4">
    <source>
        <dbReference type="Proteomes" id="UP000216133"/>
    </source>
</evidence>
<dbReference type="Pfam" id="PF03009">
    <property type="entry name" value="GDPD"/>
    <property type="match status" value="1"/>
</dbReference>
<dbReference type="Gene3D" id="2.60.40.1260">
    <property type="entry name" value="Lamin Tail domain"/>
    <property type="match status" value="1"/>
</dbReference>
<comment type="caution">
    <text evidence="3">The sequence shown here is derived from an EMBL/GenBank/DDBJ whole genome shotgun (WGS) entry which is preliminary data.</text>
</comment>
<evidence type="ECO:0008006" key="5">
    <source>
        <dbReference type="Google" id="ProtNLM"/>
    </source>
</evidence>
<dbReference type="PANTHER" id="PTHR46211:SF1">
    <property type="entry name" value="GLYCEROPHOSPHODIESTER PHOSPHODIESTERASE, CYTOPLASMIC"/>
    <property type="match status" value="1"/>
</dbReference>
<dbReference type="AlphaFoldDB" id="A0A268S7Q4"/>
<reference evidence="3 4" key="1">
    <citation type="submission" date="2017-07" db="EMBL/GenBank/DDBJ databases">
        <title>Isolation and whole genome analysis of endospore-forming bacteria from heroin.</title>
        <authorList>
            <person name="Kalinowski J."/>
            <person name="Ahrens B."/>
            <person name="Al-Dilaimi A."/>
            <person name="Winkler A."/>
            <person name="Wibberg D."/>
            <person name="Schleenbecker U."/>
            <person name="Ruckert C."/>
            <person name="Wolfel R."/>
            <person name="Grass G."/>
        </authorList>
    </citation>
    <scope>NUCLEOTIDE SEQUENCE [LARGE SCALE GENOMIC DNA]</scope>
    <source>
        <strain evidence="3 4">7523-2</strain>
    </source>
</reference>
<dbReference type="SUPFAM" id="SSF51695">
    <property type="entry name" value="PLC-like phosphodiesterases"/>
    <property type="match status" value="2"/>
</dbReference>
<accession>A0A268S7Q4</accession>
<protein>
    <recommendedName>
        <fullName evidence="5">GP-PDE domain-containing protein</fullName>
    </recommendedName>
</protein>
<dbReference type="InterPro" id="IPR001322">
    <property type="entry name" value="Lamin_tail_dom"/>
</dbReference>
<dbReference type="GO" id="GO:0006629">
    <property type="term" value="P:lipid metabolic process"/>
    <property type="evidence" value="ECO:0007669"/>
    <property type="project" value="InterPro"/>
</dbReference>
<feature type="domain" description="GP-PDE" evidence="1">
    <location>
        <begin position="804"/>
        <end position="1051"/>
    </location>
</feature>
<dbReference type="Proteomes" id="UP000216133">
    <property type="component" value="Unassembled WGS sequence"/>
</dbReference>
<organism evidence="3 4">
    <name type="scientific">Shouchella clausii</name>
    <name type="common">Alkalihalobacillus clausii</name>
    <dbReference type="NCBI Taxonomy" id="79880"/>
    <lineage>
        <taxon>Bacteria</taxon>
        <taxon>Bacillati</taxon>
        <taxon>Bacillota</taxon>
        <taxon>Bacilli</taxon>
        <taxon>Bacillales</taxon>
        <taxon>Bacillaceae</taxon>
        <taxon>Shouchella</taxon>
    </lineage>
</organism>
<dbReference type="PROSITE" id="PS50007">
    <property type="entry name" value="PIPLC_X_DOMAIN"/>
    <property type="match status" value="1"/>
</dbReference>
<dbReference type="PANTHER" id="PTHR46211">
    <property type="entry name" value="GLYCEROPHOSPHORYL DIESTER PHOSPHODIESTERASE"/>
    <property type="match status" value="1"/>
</dbReference>
<dbReference type="InterPro" id="IPR036415">
    <property type="entry name" value="Lamin_tail_dom_sf"/>
</dbReference>
<evidence type="ECO:0000313" key="3">
    <source>
        <dbReference type="EMBL" id="PAF27721.1"/>
    </source>
</evidence>
<gene>
    <name evidence="3" type="ORF">CHH61_01710</name>
</gene>
<dbReference type="Gene3D" id="3.20.20.190">
    <property type="entry name" value="Phosphatidylinositol (PI) phosphodiesterase"/>
    <property type="match status" value="2"/>
</dbReference>
<name>A0A268S7Q4_SHOCL</name>